<dbReference type="InterPro" id="IPR039015">
    <property type="entry name" value="ENDOD1"/>
</dbReference>
<dbReference type="SMART" id="SM00892">
    <property type="entry name" value="Endonuclease_NS"/>
    <property type="match status" value="1"/>
</dbReference>
<name>A0A3B4AAA9_9GOBI</name>
<accession>A0A3B4AAA9</accession>
<dbReference type="InterPro" id="IPR044925">
    <property type="entry name" value="His-Me_finger_sf"/>
</dbReference>
<dbReference type="PANTHER" id="PTHR21472:SF19">
    <property type="entry name" value="ZGC:172339"/>
    <property type="match status" value="1"/>
</dbReference>
<evidence type="ECO:0000256" key="1">
    <source>
        <dbReference type="SAM" id="SignalP"/>
    </source>
</evidence>
<feature type="domain" description="DNA/RNA non-specific endonuclease/pyrophosphatase/phosphodiesterase" evidence="3">
    <location>
        <begin position="61"/>
        <end position="277"/>
    </location>
</feature>
<proteinExistence type="predicted"/>
<evidence type="ECO:0000313" key="5">
    <source>
        <dbReference type="Proteomes" id="UP000261520"/>
    </source>
</evidence>
<evidence type="ECO:0000259" key="3">
    <source>
        <dbReference type="SMART" id="SM00892"/>
    </source>
</evidence>
<sequence length="294" mass="33485">MAAAVLDWTTVIFIVLPNISMLWGKVSKDLPPECRQFYYLGVPPRGLEHPSQCFICQHYNKRARYVTLYNTALYTPIYSAYTFKHSAGEVCANVPWMYEPQLFRPGATHEMQPVLQVDQGTQPYEQAGLSDYMNAAVYERAPLNPDVHQEDPDDKASTYTLTNTVPLTPDFIDPIWSKQEQAIRTRLNNYCRGPSYIITGVTTSGRTMRGDNMKRVAVPAYLWSAYCCPNYDHSAPFSVRYKFPAFAQYGLNAEKDNEVLEVSVQKLQDFLKNIMSEQNIQIFVNDCALPGDTK</sequence>
<dbReference type="InterPro" id="IPR020821">
    <property type="entry name" value="ENPP1-3/EXOG-like_nuc-like"/>
</dbReference>
<evidence type="ECO:0000259" key="2">
    <source>
        <dbReference type="SMART" id="SM00477"/>
    </source>
</evidence>
<protein>
    <submittedName>
        <fullName evidence="4">Uncharacterized protein</fullName>
    </submittedName>
</protein>
<feature type="chain" id="PRO_5017301575" evidence="1">
    <location>
        <begin position="25"/>
        <end position="294"/>
    </location>
</feature>
<evidence type="ECO:0000313" key="4">
    <source>
        <dbReference type="Ensembl" id="ENSPMGP00000013559.1"/>
    </source>
</evidence>
<dbReference type="GO" id="GO:0003676">
    <property type="term" value="F:nucleic acid binding"/>
    <property type="evidence" value="ECO:0007669"/>
    <property type="project" value="InterPro"/>
</dbReference>
<dbReference type="GO" id="GO:0046872">
    <property type="term" value="F:metal ion binding"/>
    <property type="evidence" value="ECO:0007669"/>
    <property type="project" value="InterPro"/>
</dbReference>
<dbReference type="SMART" id="SM00477">
    <property type="entry name" value="NUC"/>
    <property type="match status" value="1"/>
</dbReference>
<reference evidence="4" key="2">
    <citation type="submission" date="2025-09" db="UniProtKB">
        <authorList>
            <consortium name="Ensembl"/>
        </authorList>
    </citation>
    <scope>IDENTIFICATION</scope>
</reference>
<dbReference type="Proteomes" id="UP000261520">
    <property type="component" value="Unplaced"/>
</dbReference>
<dbReference type="STRING" id="409849.ENSPMGP00000013559"/>
<keyword evidence="5" id="KW-1185">Reference proteome</keyword>
<feature type="signal peptide" evidence="1">
    <location>
        <begin position="1"/>
        <end position="24"/>
    </location>
</feature>
<dbReference type="AlphaFoldDB" id="A0A3B4AAA9"/>
<dbReference type="Gene3D" id="3.40.570.10">
    <property type="entry name" value="Extracellular Endonuclease, subunit A"/>
    <property type="match status" value="1"/>
</dbReference>
<dbReference type="PANTHER" id="PTHR21472">
    <property type="entry name" value="ENDONUCLEASE DOMAIN-CONTAINING 1 PROTEIN ENDOD1"/>
    <property type="match status" value="1"/>
</dbReference>
<dbReference type="Pfam" id="PF01223">
    <property type="entry name" value="Endonuclease_NS"/>
    <property type="match status" value="1"/>
</dbReference>
<dbReference type="InterPro" id="IPR001604">
    <property type="entry name" value="Endo_G_ENPP1-like_dom"/>
</dbReference>
<organism evidence="4 5">
    <name type="scientific">Periophthalmus magnuspinnatus</name>
    <dbReference type="NCBI Taxonomy" id="409849"/>
    <lineage>
        <taxon>Eukaryota</taxon>
        <taxon>Metazoa</taxon>
        <taxon>Chordata</taxon>
        <taxon>Craniata</taxon>
        <taxon>Vertebrata</taxon>
        <taxon>Euteleostomi</taxon>
        <taxon>Actinopterygii</taxon>
        <taxon>Neopterygii</taxon>
        <taxon>Teleostei</taxon>
        <taxon>Neoteleostei</taxon>
        <taxon>Acanthomorphata</taxon>
        <taxon>Gobiaria</taxon>
        <taxon>Gobiiformes</taxon>
        <taxon>Gobioidei</taxon>
        <taxon>Gobiidae</taxon>
        <taxon>Oxudercinae</taxon>
        <taxon>Periophthalmus</taxon>
    </lineage>
</organism>
<feature type="domain" description="ENPP1-3/EXOG-like endonuclease/phosphodiesterase" evidence="2">
    <location>
        <begin position="62"/>
        <end position="277"/>
    </location>
</feature>
<dbReference type="GO" id="GO:0016787">
    <property type="term" value="F:hydrolase activity"/>
    <property type="evidence" value="ECO:0007669"/>
    <property type="project" value="InterPro"/>
</dbReference>
<dbReference type="Ensembl" id="ENSPMGT00000014466.1">
    <property type="protein sequence ID" value="ENSPMGP00000013559.1"/>
    <property type="gene ID" value="ENSPMGG00000011146.1"/>
</dbReference>
<dbReference type="InterPro" id="IPR044929">
    <property type="entry name" value="DNA/RNA_non-sp_Endonuclease_sf"/>
</dbReference>
<keyword evidence="1" id="KW-0732">Signal</keyword>
<reference evidence="4" key="1">
    <citation type="submission" date="2025-08" db="UniProtKB">
        <authorList>
            <consortium name="Ensembl"/>
        </authorList>
    </citation>
    <scope>IDENTIFICATION</scope>
</reference>
<dbReference type="SUPFAM" id="SSF54060">
    <property type="entry name" value="His-Me finger endonucleases"/>
    <property type="match status" value="1"/>
</dbReference>